<dbReference type="InterPro" id="IPR032387">
    <property type="entry name" value="ACAS_N"/>
</dbReference>
<feature type="domain" description="Acetyl-coenzyme A synthetase N-terminal" evidence="6">
    <location>
        <begin position="40"/>
        <end position="95"/>
    </location>
</feature>
<feature type="domain" description="AMP-dependent synthetase/ligase" evidence="5">
    <location>
        <begin position="101"/>
        <end position="473"/>
    </location>
</feature>
<keyword evidence="3" id="KW-0547">Nucleotide-binding</keyword>
<keyword evidence="8" id="KW-1185">Reference proteome</keyword>
<dbReference type="Pfam" id="PF16177">
    <property type="entry name" value="ACAS_N"/>
    <property type="match status" value="1"/>
</dbReference>
<dbReference type="PANTHER" id="PTHR42921">
    <property type="entry name" value="ACETOACETYL-COA SYNTHETASE"/>
    <property type="match status" value="1"/>
</dbReference>
<evidence type="ECO:0000259" key="6">
    <source>
        <dbReference type="Pfam" id="PF16177"/>
    </source>
</evidence>
<gene>
    <name evidence="7" type="ORF">AFL42_01845</name>
</gene>
<proteinExistence type="inferred from homology"/>
<dbReference type="Pfam" id="PF00501">
    <property type="entry name" value="AMP-binding"/>
    <property type="match status" value="1"/>
</dbReference>
<evidence type="ECO:0000313" key="7">
    <source>
        <dbReference type="EMBL" id="KPH78472.1"/>
    </source>
</evidence>
<dbReference type="GO" id="GO:0030729">
    <property type="term" value="F:acetoacetate-CoA ligase activity"/>
    <property type="evidence" value="ECO:0007669"/>
    <property type="project" value="UniProtKB-EC"/>
</dbReference>
<dbReference type="PROSITE" id="PS00455">
    <property type="entry name" value="AMP_BINDING"/>
    <property type="match status" value="1"/>
</dbReference>
<dbReference type="NCBIfam" id="NF002937">
    <property type="entry name" value="PRK03584.1"/>
    <property type="match status" value="1"/>
</dbReference>
<accession>A0ABR5MN48</accession>
<dbReference type="EC" id="6.2.1.16" evidence="7"/>
<dbReference type="PANTHER" id="PTHR42921:SF1">
    <property type="entry name" value="ACETOACETYL-COA SYNTHETASE"/>
    <property type="match status" value="1"/>
</dbReference>
<evidence type="ECO:0000256" key="3">
    <source>
        <dbReference type="ARBA" id="ARBA00022741"/>
    </source>
</evidence>
<dbReference type="EMBL" id="LGTK01000003">
    <property type="protein sequence ID" value="KPH78472.1"/>
    <property type="molecule type" value="Genomic_DNA"/>
</dbReference>
<evidence type="ECO:0000313" key="8">
    <source>
        <dbReference type="Proteomes" id="UP000037854"/>
    </source>
</evidence>
<organism evidence="7 8">
    <name type="scientific">Oceanobacillus caeni</name>
    <dbReference type="NCBI Taxonomy" id="405946"/>
    <lineage>
        <taxon>Bacteria</taxon>
        <taxon>Bacillati</taxon>
        <taxon>Bacillota</taxon>
        <taxon>Bacilli</taxon>
        <taxon>Bacillales</taxon>
        <taxon>Bacillaceae</taxon>
        <taxon>Oceanobacillus</taxon>
    </lineage>
</organism>
<reference evidence="7 8" key="1">
    <citation type="submission" date="2015-07" db="EMBL/GenBank/DDBJ databases">
        <title>High-quality draft genome sequence of Oceanobacillus caeni HM6, a bacillus isolated from a human feces.</title>
        <authorList>
            <person name="Kumar J."/>
            <person name="Verma M.K."/>
            <person name="Pandey R."/>
            <person name="Bhambi M."/>
            <person name="Chauhan N."/>
        </authorList>
    </citation>
    <scope>NUCLEOTIDE SEQUENCE [LARGE SCALE GENOMIC DNA]</scope>
    <source>
        <strain evidence="7 8">HM6</strain>
    </source>
</reference>
<comment type="caution">
    <text evidence="7">The sequence shown here is derived from an EMBL/GenBank/DDBJ whole genome shotgun (WGS) entry which is preliminary data.</text>
</comment>
<sequence>MTVKEGELLWSPSNKEIEGAAITDYKKWLRMNKNITLKTYEDLWKWSVDNMEEFWETIWDYYQVKSYTPYESVLKKEIMPGANWFSGSTLNYAEHILRNVKKDKTAIFYTSENQPLSELSWTELLDKTASIAAYLKSIGVKKGDRVVAYMPNIPETIIAFLATVSIGAIWSSCAPEFGVGSTLGRFKQIEPKVLFTVDGYRYNGKPFNRIETVSKLVENLPSVEKVVVVPYLNQDPDMSGIEQRTFWKEIIGLPAKLTFERVPFDHPLWILYSSGTTGLPKPIVHGHGGILLSLLSVNLQSNITSNDRFFWYTTTGWVMWNSVVGAMVTGASVVLYDGSPSYPDHGVLFRLAEKTKMTIFGTSPSHILNCMKVGIKPGETYDLSNLNTFAYTGAPLSPEGFKWVYDYVKKRVRIAPISGGTDIAAGIVAGNSLSPIHAGEIPSRCLGVSVYSYDDNGKPVTGEIGEMVITKPFPSMPLYFWNDPDDKRYKESYFDYFPGVWRHGDLLKITERGSAVIYGRSDATINRMGVRSGSSEIYNAVESVPEVLDSLVVDLSGYLHQAYMPLFVVLSGEVDLTDKLKKKINMKIKEEVSPRHIPDDIFAIKEVPRTLTGKKMEIPVRKILLGISVEKAASVDAMSNPDSINYFVRFAQSDKLRSNNS</sequence>
<dbReference type="RefSeq" id="WP_060667629.1">
    <property type="nucleotide sequence ID" value="NZ_LGTK01000003.1"/>
</dbReference>
<dbReference type="InterPro" id="IPR005914">
    <property type="entry name" value="Acac_CoA_synth"/>
</dbReference>
<name>A0ABR5MN48_9BACI</name>
<dbReference type="InterPro" id="IPR020845">
    <property type="entry name" value="AMP-binding_CS"/>
</dbReference>
<keyword evidence="2 7" id="KW-0436">Ligase</keyword>
<protein>
    <submittedName>
        <fullName evidence="7">Acetoacetyl-CoA synthetase</fullName>
        <ecNumber evidence="7">6.2.1.16</ecNumber>
    </submittedName>
</protein>
<dbReference type="NCBIfam" id="TIGR01217">
    <property type="entry name" value="ac_ac_CoA_syn"/>
    <property type="match status" value="1"/>
</dbReference>
<evidence type="ECO:0000256" key="4">
    <source>
        <dbReference type="ARBA" id="ARBA00022840"/>
    </source>
</evidence>
<dbReference type="InterPro" id="IPR000873">
    <property type="entry name" value="AMP-dep_synth/lig_dom"/>
</dbReference>
<dbReference type="Gene3D" id="3.30.300.30">
    <property type="match status" value="1"/>
</dbReference>
<evidence type="ECO:0000259" key="5">
    <source>
        <dbReference type="Pfam" id="PF00501"/>
    </source>
</evidence>
<keyword evidence="4" id="KW-0067">ATP-binding</keyword>
<dbReference type="Proteomes" id="UP000037854">
    <property type="component" value="Unassembled WGS sequence"/>
</dbReference>
<evidence type="ECO:0000256" key="1">
    <source>
        <dbReference type="ARBA" id="ARBA00006432"/>
    </source>
</evidence>
<dbReference type="Gene3D" id="3.40.50.12780">
    <property type="entry name" value="N-terminal domain of ligase-like"/>
    <property type="match status" value="1"/>
</dbReference>
<dbReference type="InterPro" id="IPR042099">
    <property type="entry name" value="ANL_N_sf"/>
</dbReference>
<evidence type="ECO:0000256" key="2">
    <source>
        <dbReference type="ARBA" id="ARBA00022598"/>
    </source>
</evidence>
<comment type="similarity">
    <text evidence="1">Belongs to the ATP-dependent AMP-binding enzyme family.</text>
</comment>
<dbReference type="InterPro" id="IPR045851">
    <property type="entry name" value="AMP-bd_C_sf"/>
</dbReference>
<dbReference type="SUPFAM" id="SSF56801">
    <property type="entry name" value="Acetyl-CoA synthetase-like"/>
    <property type="match status" value="1"/>
</dbReference>